<sequence length="91" mass="10103">MAVLALAAVTGCTQTPKTVDEVIAGCVRKVHGWQYGWQIEAAQLMRVSREKMPELFCKRIVTAVQQGRLSSKDAYNLDRAASPVWKIIKGQ</sequence>
<dbReference type="EMBL" id="PXYK01000050">
    <property type="protein sequence ID" value="PSJ50493.1"/>
    <property type="molecule type" value="Genomic_DNA"/>
</dbReference>
<organism evidence="1 2">
    <name type="scientific">Kumtagia ephedrae</name>
    <dbReference type="NCBI Taxonomy" id="2116701"/>
    <lineage>
        <taxon>Bacteria</taxon>
        <taxon>Pseudomonadati</taxon>
        <taxon>Pseudomonadota</taxon>
        <taxon>Alphaproteobacteria</taxon>
        <taxon>Hyphomicrobiales</taxon>
        <taxon>Phyllobacteriaceae</taxon>
        <taxon>Kumtagia</taxon>
    </lineage>
</organism>
<reference evidence="1 2" key="1">
    <citation type="submission" date="2018-03" db="EMBL/GenBank/DDBJ databases">
        <title>The draft genome of Mesorhizobium sp. 6GN-30.</title>
        <authorList>
            <person name="Liu L."/>
            <person name="Li L."/>
            <person name="Wang T."/>
            <person name="Zhang X."/>
            <person name="Liang L."/>
        </authorList>
    </citation>
    <scope>NUCLEOTIDE SEQUENCE [LARGE SCALE GENOMIC DNA]</scope>
    <source>
        <strain evidence="1 2">6GN30</strain>
    </source>
</reference>
<dbReference type="Proteomes" id="UP000241229">
    <property type="component" value="Unassembled WGS sequence"/>
</dbReference>
<dbReference type="RefSeq" id="WP_106775582.1">
    <property type="nucleotide sequence ID" value="NZ_PXYK01000050.1"/>
</dbReference>
<gene>
    <name evidence="1" type="ORF">C7I84_28450</name>
</gene>
<proteinExistence type="predicted"/>
<dbReference type="AlphaFoldDB" id="A0A2P7RJU8"/>
<dbReference type="OrthoDB" id="8086835at2"/>
<accession>A0A2P7RJU8</accession>
<keyword evidence="2" id="KW-1185">Reference proteome</keyword>
<protein>
    <submittedName>
        <fullName evidence="1">Uncharacterized protein</fullName>
    </submittedName>
</protein>
<evidence type="ECO:0000313" key="2">
    <source>
        <dbReference type="Proteomes" id="UP000241229"/>
    </source>
</evidence>
<comment type="caution">
    <text evidence="1">The sequence shown here is derived from an EMBL/GenBank/DDBJ whole genome shotgun (WGS) entry which is preliminary data.</text>
</comment>
<name>A0A2P7RJU8_9HYPH</name>
<evidence type="ECO:0000313" key="1">
    <source>
        <dbReference type="EMBL" id="PSJ50493.1"/>
    </source>
</evidence>